<dbReference type="EMBL" id="LR796639">
    <property type="protein sequence ID" value="CAB4156700.1"/>
    <property type="molecule type" value="Genomic_DNA"/>
</dbReference>
<organism evidence="1">
    <name type="scientific">uncultured Caudovirales phage</name>
    <dbReference type="NCBI Taxonomy" id="2100421"/>
    <lineage>
        <taxon>Viruses</taxon>
        <taxon>Duplodnaviria</taxon>
        <taxon>Heunggongvirae</taxon>
        <taxon>Uroviricota</taxon>
        <taxon>Caudoviricetes</taxon>
        <taxon>Peduoviridae</taxon>
        <taxon>Maltschvirus</taxon>
        <taxon>Maltschvirus maltsch</taxon>
    </lineage>
</organism>
<reference evidence="1" key="1">
    <citation type="submission" date="2020-04" db="EMBL/GenBank/DDBJ databases">
        <authorList>
            <person name="Chiriac C."/>
            <person name="Salcher M."/>
            <person name="Ghai R."/>
            <person name="Kavagutti S V."/>
        </authorList>
    </citation>
    <scope>NUCLEOTIDE SEQUENCE</scope>
</reference>
<evidence type="ECO:0000313" key="1">
    <source>
        <dbReference type="EMBL" id="CAB4156700.1"/>
    </source>
</evidence>
<name>A0A6J5NAE3_9CAUD</name>
<proteinExistence type="predicted"/>
<sequence>MNDDCCKKENVIITRVMFSPSGQEKPEPIRQSLATTQNIVNFKALSARNGIARKMSANKRLGQSISVKASNVARSAARLAIPGDVDPIRSPIRSAIYRTITPGVGLGGISAPAKPNRGYRCPEGYQYGGRFTDSRLSTCGAKLFDIPSVLGYAISEIRRAARGPGKPDPVTGSPLGAGEMPDSLIQSRKAQIPKVSNSNPMAVAQQAKQLVRDLSQHKAKVARMVRRDGFVLEPVVPPSVLRAIPDNRDMEGATYLMSAFGAPDIGGEEIGMLSNTGINSIVYVTPSGSTITIEKKRQLTVGERRKLGKTVNLAMQQNNSRDPSAKLKYLANEMGDGIGYSESFENIKNPNEIIQGRPKWATLVFKNPKFKKPIDEQLSARQTVSAAATSKKIKSIDEAIEAIVNGASLSTIDSSIMPEVLARSRVVQRNKINAEQYLISAGTEKYLEYVKPMSFQHIAERFASDLQEHLGLASPDIILSSKPGDKRRYMRQDVEAVIPGATFNPNRKMEDFSPQDVARMMISDLLTDQRERQPSSIYALDTAKGPVPVMTQNTTSGLADLSKLEITERTKMGIKEFYEGATQINYSDYYQKLKIEQQIAYRSFIDTLLNRARSFKMKELVSRLSIDGLSEAEASHIKIIDRIFEIRVGILKSQKTNLINLLKGKE</sequence>
<protein>
    <submittedName>
        <fullName evidence="1">Uncharacterized protein</fullName>
    </submittedName>
</protein>
<accession>A0A6J5NAE3</accession>
<gene>
    <name evidence="1" type="ORF">UFOVP658_114</name>
</gene>